<organism evidence="2 3">
    <name type="scientific">Bison bison bison</name>
    <name type="common">North American plains bison</name>
    <dbReference type="NCBI Taxonomy" id="43346"/>
    <lineage>
        <taxon>Eukaryota</taxon>
        <taxon>Metazoa</taxon>
        <taxon>Chordata</taxon>
        <taxon>Craniata</taxon>
        <taxon>Vertebrata</taxon>
        <taxon>Euteleostomi</taxon>
        <taxon>Mammalia</taxon>
        <taxon>Eutheria</taxon>
        <taxon>Laurasiatheria</taxon>
        <taxon>Artiodactyla</taxon>
        <taxon>Ruminantia</taxon>
        <taxon>Pecora</taxon>
        <taxon>Bovidae</taxon>
        <taxon>Bovinae</taxon>
        <taxon>Bison</taxon>
    </lineage>
</organism>
<evidence type="ECO:0000256" key="1">
    <source>
        <dbReference type="SAM" id="MobiDB-lite"/>
    </source>
</evidence>
<dbReference type="RefSeq" id="XP_010827917.1">
    <property type="nucleotide sequence ID" value="XM_010829615.1"/>
</dbReference>
<feature type="region of interest" description="Disordered" evidence="1">
    <location>
        <begin position="169"/>
        <end position="247"/>
    </location>
</feature>
<accession>A0A6P3GMG8</accession>
<dbReference type="KEGG" id="bbis:104980823"/>
<feature type="region of interest" description="Disordered" evidence="1">
    <location>
        <begin position="305"/>
        <end position="326"/>
    </location>
</feature>
<evidence type="ECO:0000313" key="2">
    <source>
        <dbReference type="Proteomes" id="UP000515208"/>
    </source>
</evidence>
<evidence type="ECO:0000313" key="3">
    <source>
        <dbReference type="RefSeq" id="XP_010827917.1"/>
    </source>
</evidence>
<dbReference type="GeneID" id="104980823"/>
<dbReference type="Proteomes" id="UP000515208">
    <property type="component" value="Unplaced"/>
</dbReference>
<keyword evidence="2" id="KW-1185">Reference proteome</keyword>
<gene>
    <name evidence="3" type="primary">LOC104980823</name>
</gene>
<feature type="region of interest" description="Disordered" evidence="1">
    <location>
        <begin position="10"/>
        <end position="33"/>
    </location>
</feature>
<dbReference type="AlphaFoldDB" id="A0A6P3GMG8"/>
<name>A0A6P3GMG8_BISBB</name>
<protein>
    <submittedName>
        <fullName evidence="3">Uncharacterized protein LOC104980823</fullName>
    </submittedName>
</protein>
<proteinExistence type="predicted"/>
<reference evidence="3" key="1">
    <citation type="submission" date="2025-08" db="UniProtKB">
        <authorList>
            <consortium name="RefSeq"/>
        </authorList>
    </citation>
    <scope>IDENTIFICATION</scope>
    <source>
        <tissue evidence="3">Blood</tissue>
    </source>
</reference>
<sequence length="326" mass="35157">MPGRQLFLEQGSEPGDWDGRPAPGLPVGSTQPGQAHLLRQKTQIGGRRPRRHAVGCPAGHSSFELYHVWVCWGCTGCSSSCYHGHYPVENTANSDRTSGPRVHTGNTGQAPLCQVTSPASAARLCYSAVMQLRQGLALWLTGREAGMAHRRVLSCPHFTWAPGPGGGGLANRERFPCDKQSSLTKGAGRITQPLKRTSSPPWDHRHRPGFPLASPKSSPSQHRHPHPPATVHARSKAPSSLRLSVPPASTPAQIWTLLTVTTPPAGSHEFWHKDGELHSTCFLSPEDSASRPSMPTSCHWLRSLAQTPGRTAPSRQSPSKAEQSGI</sequence>